<keyword evidence="5" id="KW-0704">Schiff base</keyword>
<dbReference type="PANTHER" id="PTHR10889">
    <property type="entry name" value="DEOXYRIBOSE-PHOSPHATE ALDOLASE"/>
    <property type="match status" value="1"/>
</dbReference>
<organism evidence="8 9">
    <name type="scientific">Pseudoalteromonas xiamenensis</name>
    <dbReference type="NCBI Taxonomy" id="882626"/>
    <lineage>
        <taxon>Bacteria</taxon>
        <taxon>Pseudomonadati</taxon>
        <taxon>Pseudomonadota</taxon>
        <taxon>Gammaproteobacteria</taxon>
        <taxon>Alteromonadales</taxon>
        <taxon>Pseudoalteromonadaceae</taxon>
        <taxon>Pseudoalteromonas</taxon>
    </lineage>
</organism>
<comment type="catalytic activity">
    <reaction evidence="6">
        <text>2-deoxy-D-ribose 5-phosphate = D-glyceraldehyde 3-phosphate + acetaldehyde</text>
        <dbReference type="Rhea" id="RHEA:12821"/>
        <dbReference type="ChEBI" id="CHEBI:15343"/>
        <dbReference type="ChEBI" id="CHEBI:59776"/>
        <dbReference type="ChEBI" id="CHEBI:62877"/>
        <dbReference type="EC" id="4.1.2.4"/>
    </reaction>
</comment>
<dbReference type="SMART" id="SM01133">
    <property type="entry name" value="DeoC"/>
    <property type="match status" value="1"/>
</dbReference>
<dbReference type="GO" id="GO:0016052">
    <property type="term" value="P:carbohydrate catabolic process"/>
    <property type="evidence" value="ECO:0007669"/>
    <property type="project" value="TreeGrafter"/>
</dbReference>
<evidence type="ECO:0000256" key="5">
    <source>
        <dbReference type="ARBA" id="ARBA00023270"/>
    </source>
</evidence>
<protein>
    <recommendedName>
        <fullName evidence="3 7">Deoxyribose-phosphate aldolase</fullName>
        <ecNumber evidence="3 7">4.1.2.4</ecNumber>
    </recommendedName>
</protein>
<dbReference type="PANTHER" id="PTHR10889:SF3">
    <property type="entry name" value="DEOXYRIBOSE-PHOSPHATE ALDOLASE"/>
    <property type="match status" value="1"/>
</dbReference>
<evidence type="ECO:0000256" key="2">
    <source>
        <dbReference type="ARBA" id="ARBA00009473"/>
    </source>
</evidence>
<evidence type="ECO:0000313" key="8">
    <source>
        <dbReference type="EMBL" id="QTH70609.1"/>
    </source>
</evidence>
<sequence length="246" mass="26468">MIEQREVARQVLSLMDLTSLNHDDDANSISQLIGSIDASLGLPAAICVFPEFVQQVKTTLSALGWTSIKVATVTNFPKGIEPLDKVLRETQQAIEAGADEIDLVMPYQQFLLEDADTPWQYIKSSKQVIAGRAKLKVIIESGELSNSTLIAEATRLALIAGADFVKTSTGKVTTNATEDAAKSILSVLGKSTKRVGFKASGGIKTLEDAYPYLILAQETFGVEGVTADTVRFGASSLLQDVYAKLR</sequence>
<dbReference type="NCBIfam" id="TIGR00126">
    <property type="entry name" value="deoC"/>
    <property type="match status" value="1"/>
</dbReference>
<dbReference type="Gene3D" id="3.20.20.70">
    <property type="entry name" value="Aldolase class I"/>
    <property type="match status" value="1"/>
</dbReference>
<evidence type="ECO:0000256" key="6">
    <source>
        <dbReference type="ARBA" id="ARBA00048791"/>
    </source>
</evidence>
<dbReference type="EMBL" id="CP072133">
    <property type="protein sequence ID" value="QTH70609.1"/>
    <property type="molecule type" value="Genomic_DNA"/>
</dbReference>
<dbReference type="AlphaFoldDB" id="A0A975DFG4"/>
<dbReference type="RefSeq" id="WP_208842198.1">
    <property type="nucleotide sequence ID" value="NZ_CP072133.1"/>
</dbReference>
<proteinExistence type="inferred from homology"/>
<dbReference type="Pfam" id="PF01791">
    <property type="entry name" value="DeoC"/>
    <property type="match status" value="1"/>
</dbReference>
<evidence type="ECO:0000313" key="9">
    <source>
        <dbReference type="Proteomes" id="UP000664904"/>
    </source>
</evidence>
<dbReference type="InterPro" id="IPR013785">
    <property type="entry name" value="Aldolase_TIM"/>
</dbReference>
<name>A0A975DFG4_9GAMM</name>
<dbReference type="GO" id="GO:0004139">
    <property type="term" value="F:deoxyribose-phosphate aldolase activity"/>
    <property type="evidence" value="ECO:0007669"/>
    <property type="project" value="UniProtKB-UniRule"/>
</dbReference>
<dbReference type="EC" id="4.1.2.4" evidence="3 7"/>
<keyword evidence="4 8" id="KW-0456">Lyase</keyword>
<dbReference type="InterPro" id="IPR002915">
    <property type="entry name" value="DeoC/FbaB/LacD_aldolase"/>
</dbReference>
<dbReference type="GO" id="GO:0005737">
    <property type="term" value="C:cytoplasm"/>
    <property type="evidence" value="ECO:0007669"/>
    <property type="project" value="InterPro"/>
</dbReference>
<evidence type="ECO:0000256" key="4">
    <source>
        <dbReference type="ARBA" id="ARBA00023239"/>
    </source>
</evidence>
<reference evidence="8" key="1">
    <citation type="submission" date="2021-03" db="EMBL/GenBank/DDBJ databases">
        <title>Complete Genome of Pseudoalteromonas xiamenensis STKMTI.2, a new potential marine bacterium producing anti-Vibrio compounds.</title>
        <authorList>
            <person name="Handayani D.P."/>
            <person name="Isnansetyo A."/>
            <person name="Istiqomah I."/>
            <person name="Jumina J."/>
        </authorList>
    </citation>
    <scope>NUCLEOTIDE SEQUENCE</scope>
    <source>
        <strain evidence="8">STKMTI.2</strain>
    </source>
</reference>
<evidence type="ECO:0000256" key="1">
    <source>
        <dbReference type="ARBA" id="ARBA00004816"/>
    </source>
</evidence>
<dbReference type="InterPro" id="IPR011343">
    <property type="entry name" value="DeoC"/>
</dbReference>
<dbReference type="GO" id="GO:0009264">
    <property type="term" value="P:deoxyribonucleotide catabolic process"/>
    <property type="evidence" value="ECO:0007669"/>
    <property type="project" value="UniProtKB-UniRule"/>
</dbReference>
<dbReference type="SUPFAM" id="SSF51569">
    <property type="entry name" value="Aldolase"/>
    <property type="match status" value="1"/>
</dbReference>
<dbReference type="PIRSF" id="PIRSF001357">
    <property type="entry name" value="DeoC"/>
    <property type="match status" value="1"/>
</dbReference>
<comment type="similarity">
    <text evidence="2">Belongs to the DeoC/FbaB aldolase family. DeoC type 2 subfamily.</text>
</comment>
<evidence type="ECO:0000256" key="7">
    <source>
        <dbReference type="NCBIfam" id="TIGR00126"/>
    </source>
</evidence>
<evidence type="ECO:0000256" key="3">
    <source>
        <dbReference type="ARBA" id="ARBA00012515"/>
    </source>
</evidence>
<comment type="pathway">
    <text evidence="1">Carbohydrate degradation; 2-deoxy-D-ribose 1-phosphate degradation; D-glyceraldehyde 3-phosphate and acetaldehyde from 2-deoxy-alpha-D-ribose 1-phosphate: step 2/2.</text>
</comment>
<keyword evidence="9" id="KW-1185">Reference proteome</keyword>
<accession>A0A975DFG4</accession>
<dbReference type="KEGG" id="pxi:J5O05_11700"/>
<gene>
    <name evidence="8" type="primary">deoC</name>
    <name evidence="8" type="ORF">J5O05_11700</name>
</gene>
<dbReference type="Proteomes" id="UP000664904">
    <property type="component" value="Chromosome"/>
</dbReference>